<organism evidence="1 2">
    <name type="scientific">Xanthomonas oryzae pv. oryzicola (strain BLS256)</name>
    <dbReference type="NCBI Taxonomy" id="383407"/>
    <lineage>
        <taxon>Bacteria</taxon>
        <taxon>Pseudomonadati</taxon>
        <taxon>Pseudomonadota</taxon>
        <taxon>Gammaproteobacteria</taxon>
        <taxon>Lysobacterales</taxon>
        <taxon>Lysobacteraceae</taxon>
        <taxon>Xanthomonas</taxon>
    </lineage>
</organism>
<evidence type="ECO:0000313" key="2">
    <source>
        <dbReference type="Proteomes" id="UP000008851"/>
    </source>
</evidence>
<dbReference type="KEGG" id="xor:XOC_3264"/>
<name>G7TBU9_XANOB</name>
<gene>
    <name evidence="1" type="ORF">XOC_3264</name>
</gene>
<dbReference type="Proteomes" id="UP000008851">
    <property type="component" value="Chromosome"/>
</dbReference>
<protein>
    <submittedName>
        <fullName evidence="1">Uncharacterized protein</fullName>
    </submittedName>
</protein>
<sequence>MQERSAEIAPWLVRRILENKSILLDQTEKAAGARLQAKLNYTDRYHHERD</sequence>
<dbReference type="AlphaFoldDB" id="G7TBU9"/>
<dbReference type="EMBL" id="CP003057">
    <property type="protein sequence ID" value="AEQ97358.1"/>
    <property type="molecule type" value="Genomic_DNA"/>
</dbReference>
<accession>G7TBU9</accession>
<proteinExistence type="predicted"/>
<dbReference type="HOGENOM" id="CLU_3124180_0_0_6"/>
<evidence type="ECO:0000313" key="1">
    <source>
        <dbReference type="EMBL" id="AEQ97358.1"/>
    </source>
</evidence>
<reference evidence="1 2" key="1">
    <citation type="journal article" date="2011" name="J. Bacteriol.">
        <title>Two new complete genome sequences offer insight into host and tissue specificity of plant pathogenic Xanthomonas spp.</title>
        <authorList>
            <person name="Bogdanove A.J."/>
            <person name="Koebnik R."/>
            <person name="Lu H."/>
            <person name="Furutani A."/>
            <person name="Angiuoli S.V."/>
            <person name="Patil P.B."/>
            <person name="Van Sluys M.A."/>
            <person name="Ryan R.P."/>
            <person name="Meyer D.F."/>
            <person name="Han S.W."/>
            <person name="Aparna G."/>
            <person name="Rajaram M."/>
            <person name="Delcher A.L."/>
            <person name="Phillippy A.M."/>
            <person name="Puiu D."/>
            <person name="Schatz M.C."/>
            <person name="Shumway M."/>
            <person name="Sommer D.D."/>
            <person name="Trapnell C."/>
            <person name="Benahmed F."/>
            <person name="Dimitrov G."/>
            <person name="Madupu R."/>
            <person name="Radune D."/>
            <person name="Sullivan S."/>
            <person name="Jha G."/>
            <person name="Ishihara H."/>
            <person name="Lee S.W."/>
            <person name="Pandey A."/>
            <person name="Sharma V."/>
            <person name="Sriariyanun M."/>
            <person name="Szurek B."/>
            <person name="Vera-Cruz C.M."/>
            <person name="Dorman K.S."/>
            <person name="Ronald P.C."/>
            <person name="Verdier V."/>
            <person name="Dow J.M."/>
            <person name="Sonti R.V."/>
            <person name="Tsuge S."/>
            <person name="Brendel V.P."/>
            <person name="Rabinowicz P.D."/>
            <person name="Leach J.E."/>
            <person name="White F.F."/>
            <person name="Salzberg S.L."/>
        </authorList>
    </citation>
    <scope>NUCLEOTIDE SEQUENCE [LARGE SCALE GENOMIC DNA]</scope>
    <source>
        <strain evidence="1 2">BLS256</strain>
    </source>
</reference>